<organism evidence="3">
    <name type="scientific">marine sediment metagenome</name>
    <dbReference type="NCBI Taxonomy" id="412755"/>
    <lineage>
        <taxon>unclassified sequences</taxon>
        <taxon>metagenomes</taxon>
        <taxon>ecological metagenomes</taxon>
    </lineage>
</organism>
<name>X1R4N0_9ZZZZ</name>
<accession>X1R4N0</accession>
<dbReference type="Pfam" id="PF04072">
    <property type="entry name" value="LCM"/>
    <property type="match status" value="1"/>
</dbReference>
<dbReference type="Gene3D" id="3.40.50.150">
    <property type="entry name" value="Vaccinia Virus protein VP39"/>
    <property type="match status" value="1"/>
</dbReference>
<dbReference type="InterPro" id="IPR029063">
    <property type="entry name" value="SAM-dependent_MTases_sf"/>
</dbReference>
<evidence type="ECO:0000256" key="1">
    <source>
        <dbReference type="ARBA" id="ARBA00022603"/>
    </source>
</evidence>
<evidence type="ECO:0000256" key="2">
    <source>
        <dbReference type="ARBA" id="ARBA00022679"/>
    </source>
</evidence>
<keyword evidence="1" id="KW-0489">Methyltransferase</keyword>
<dbReference type="EMBL" id="BARV01036938">
    <property type="protein sequence ID" value="GAI58080.1"/>
    <property type="molecule type" value="Genomic_DNA"/>
</dbReference>
<dbReference type="InterPro" id="IPR007213">
    <property type="entry name" value="Ppm1/Ppm2/Tcmp"/>
</dbReference>
<dbReference type="GO" id="GO:0008168">
    <property type="term" value="F:methyltransferase activity"/>
    <property type="evidence" value="ECO:0007669"/>
    <property type="project" value="UniProtKB-KW"/>
</dbReference>
<evidence type="ECO:0000313" key="3">
    <source>
        <dbReference type="EMBL" id="GAI58080.1"/>
    </source>
</evidence>
<keyword evidence="2" id="KW-0808">Transferase</keyword>
<dbReference type="GO" id="GO:0032259">
    <property type="term" value="P:methylation"/>
    <property type="evidence" value="ECO:0007669"/>
    <property type="project" value="UniProtKB-KW"/>
</dbReference>
<gene>
    <name evidence="3" type="ORF">S06H3_57265</name>
</gene>
<protein>
    <submittedName>
        <fullName evidence="3">Uncharacterized protein</fullName>
    </submittedName>
</protein>
<feature type="non-terminal residue" evidence="3">
    <location>
        <position position="52"/>
    </location>
</feature>
<comment type="caution">
    <text evidence="3">The sequence shown here is derived from an EMBL/GenBank/DDBJ whole genome shotgun (WGS) entry which is preliminary data.</text>
</comment>
<proteinExistence type="predicted"/>
<sequence length="52" mass="6069">MKGKVRVFEVDHPDTQRAKIEKVKKIFGSLPDDVVYVPIDLDKRRLNEGLFK</sequence>
<dbReference type="AlphaFoldDB" id="X1R4N0"/>
<dbReference type="SUPFAM" id="SSF53335">
    <property type="entry name" value="S-adenosyl-L-methionine-dependent methyltransferases"/>
    <property type="match status" value="1"/>
</dbReference>
<reference evidence="3" key="1">
    <citation type="journal article" date="2014" name="Front. Microbiol.">
        <title>High frequency of phylogenetically diverse reductive dehalogenase-homologous genes in deep subseafloor sedimentary metagenomes.</title>
        <authorList>
            <person name="Kawai M."/>
            <person name="Futagami T."/>
            <person name="Toyoda A."/>
            <person name="Takaki Y."/>
            <person name="Nishi S."/>
            <person name="Hori S."/>
            <person name="Arai W."/>
            <person name="Tsubouchi T."/>
            <person name="Morono Y."/>
            <person name="Uchiyama I."/>
            <person name="Ito T."/>
            <person name="Fujiyama A."/>
            <person name="Inagaki F."/>
            <person name="Takami H."/>
        </authorList>
    </citation>
    <scope>NUCLEOTIDE SEQUENCE</scope>
    <source>
        <strain evidence="3">Expedition CK06-06</strain>
    </source>
</reference>